<name>A0A1G4XH39_9ACTN</name>
<feature type="transmembrane region" description="Helical" evidence="1">
    <location>
        <begin position="67"/>
        <end position="85"/>
    </location>
</feature>
<gene>
    <name evidence="2" type="ORF">SAMN03159343_0857</name>
</gene>
<evidence type="ECO:0000256" key="1">
    <source>
        <dbReference type="SAM" id="Phobius"/>
    </source>
</evidence>
<feature type="transmembrane region" description="Helical" evidence="1">
    <location>
        <begin position="92"/>
        <end position="111"/>
    </location>
</feature>
<feature type="transmembrane region" description="Helical" evidence="1">
    <location>
        <begin position="204"/>
        <end position="223"/>
    </location>
</feature>
<keyword evidence="1" id="KW-0472">Membrane</keyword>
<proteinExistence type="predicted"/>
<dbReference type="AlphaFoldDB" id="A0A1G4XH39"/>
<dbReference type="STRING" id="1960309.SAMN03159343_0857"/>
<dbReference type="Proteomes" id="UP000198981">
    <property type="component" value="Unassembled WGS sequence"/>
</dbReference>
<dbReference type="RefSeq" id="WP_092799894.1">
    <property type="nucleotide sequence ID" value="NZ_FMUH01000001.1"/>
</dbReference>
<protein>
    <submittedName>
        <fullName evidence="2">Uncharacterized protein</fullName>
    </submittedName>
</protein>
<dbReference type="EMBL" id="FMUH01000001">
    <property type="protein sequence ID" value="SCX40008.1"/>
    <property type="molecule type" value="Genomic_DNA"/>
</dbReference>
<keyword evidence="1" id="KW-0812">Transmembrane</keyword>
<evidence type="ECO:0000313" key="2">
    <source>
        <dbReference type="EMBL" id="SCX40008.1"/>
    </source>
</evidence>
<evidence type="ECO:0000313" key="3">
    <source>
        <dbReference type="Proteomes" id="UP000198981"/>
    </source>
</evidence>
<organism evidence="2 3">
    <name type="scientific">Klenkia marina</name>
    <dbReference type="NCBI Taxonomy" id="1960309"/>
    <lineage>
        <taxon>Bacteria</taxon>
        <taxon>Bacillati</taxon>
        <taxon>Actinomycetota</taxon>
        <taxon>Actinomycetes</taxon>
        <taxon>Geodermatophilales</taxon>
        <taxon>Geodermatophilaceae</taxon>
        <taxon>Klenkia</taxon>
    </lineage>
</organism>
<accession>A0A1G4XH39</accession>
<reference evidence="3" key="1">
    <citation type="submission" date="2016-10" db="EMBL/GenBank/DDBJ databases">
        <authorList>
            <person name="Varghese N."/>
            <person name="Submissions S."/>
        </authorList>
    </citation>
    <scope>NUCLEOTIDE SEQUENCE [LARGE SCALE GENOMIC DNA]</scope>
    <source>
        <strain evidence="3">DSM 45722</strain>
    </source>
</reference>
<keyword evidence="1" id="KW-1133">Transmembrane helix</keyword>
<dbReference type="OrthoDB" id="5195638at2"/>
<keyword evidence="3" id="KW-1185">Reference proteome</keyword>
<feature type="transmembrane region" description="Helical" evidence="1">
    <location>
        <begin position="131"/>
        <end position="148"/>
    </location>
</feature>
<feature type="transmembrane region" description="Helical" evidence="1">
    <location>
        <begin position="160"/>
        <end position="184"/>
    </location>
</feature>
<sequence>MTGTQLHPPLPTAGGPRWRVPVPPWARAAALLLVGAELLGYGLRVLGAPRAISHPLSMELPFSLPRMLIATVFVLAAVAAATGAARLPRRRSWWTAVALLCTLAALVKVGSTVHRAVLEAVDGYAHPLRTVLGSAAVGAVVLAGLFRLSRDERRDRRRVLRWLAAYGFAAGGLTVPSALAEGAWGHGSALTATFVLVEESAEALAALGVLVAVLVGCAPRLVFPAARGLRRADDVGGPVPDRRAQGA</sequence>